<accession>A0A0H3GHW7</accession>
<sequence length="148" mass="15944">MPVFLLNAMLERTISFREDERVMTGFKKVILPVLLVVLFLAGCNQAEVPALVLDGTITDTSLLENNNELTVNGTLTWNGEKNDYASEVMITVSSNTAVTNATTGKAMKLADIKEEDTVRAVFPQGSNITSPAPGKVSENATSLKVTPK</sequence>
<evidence type="ECO:0000256" key="1">
    <source>
        <dbReference type="SAM" id="MobiDB-lite"/>
    </source>
</evidence>
<gene>
    <name evidence="2" type="ordered locus">LMRG_01231</name>
</gene>
<protein>
    <submittedName>
        <fullName evidence="2">Uncharacterized protein</fullName>
    </submittedName>
</protein>
<dbReference type="AlphaFoldDB" id="A0A0H3GHW7"/>
<dbReference type="EMBL" id="CP002002">
    <property type="protein sequence ID" value="AEO07062.1"/>
    <property type="molecule type" value="Genomic_DNA"/>
</dbReference>
<proteinExistence type="predicted"/>
<dbReference type="HOGENOM" id="CLU_1756619_0_0_9"/>
<feature type="compositionally biased region" description="Polar residues" evidence="1">
    <location>
        <begin position="138"/>
        <end position="148"/>
    </location>
</feature>
<name>A0A0H3GHW7_LISM4</name>
<evidence type="ECO:0000313" key="2">
    <source>
        <dbReference type="EMBL" id="AEO07062.1"/>
    </source>
</evidence>
<feature type="region of interest" description="Disordered" evidence="1">
    <location>
        <begin position="124"/>
        <end position="148"/>
    </location>
</feature>
<organism evidence="2 3">
    <name type="scientific">Listeria monocytogenes serotype 1/2a (strain 10403S)</name>
    <dbReference type="NCBI Taxonomy" id="393133"/>
    <lineage>
        <taxon>Bacteria</taxon>
        <taxon>Bacillati</taxon>
        <taxon>Bacillota</taxon>
        <taxon>Bacilli</taxon>
        <taxon>Bacillales</taxon>
        <taxon>Listeriaceae</taxon>
        <taxon>Listeria</taxon>
    </lineage>
</organism>
<dbReference type="Proteomes" id="UP000001288">
    <property type="component" value="Chromosome"/>
</dbReference>
<evidence type="ECO:0000313" key="3">
    <source>
        <dbReference type="Proteomes" id="UP000001288"/>
    </source>
</evidence>
<dbReference type="KEGG" id="lmt:LMRG_01231"/>
<reference evidence="3" key="1">
    <citation type="submission" date="2010-04" db="EMBL/GenBank/DDBJ databases">
        <title>The genome sequence of Listeria monocytogenes strain 10403S.</title>
        <authorList>
            <consortium name="The Broad Institute Genome Sequencing Platform"/>
            <consortium name="The Broad Institute Genome Sequencing Center for Infectious Disease."/>
            <person name="Borowsky M."/>
            <person name="Borodovsky M."/>
            <person name="Young S.K."/>
            <person name="Zeng Q."/>
            <person name="Koehrsen M."/>
            <person name="Fitzgerald M."/>
            <person name="Wiedmann M."/>
            <person name="Swaminathan B."/>
            <person name="Lauer P."/>
            <person name="Portnoy D."/>
            <person name="Cossart P."/>
            <person name="Buchrieser C."/>
            <person name="Higgins D."/>
            <person name="Abouelleil A."/>
            <person name="Alvarado L."/>
            <person name="Arachchi H.M."/>
            <person name="Berlin A."/>
            <person name="Borenstein D."/>
            <person name="Brown A."/>
            <person name="Chapman S.B."/>
            <person name="Chen Z."/>
            <person name="Dunbar C.D."/>
            <person name="Engels R."/>
            <person name="Freedman E."/>
            <person name="Gearin G."/>
            <person name="Gellesch M."/>
            <person name="Goldberg J."/>
            <person name="Griggs A."/>
            <person name="Gujja S."/>
            <person name="Heilman E."/>
            <person name="Heiman D."/>
            <person name="Howarth C."/>
            <person name="Jen D."/>
            <person name="Larson L."/>
            <person name="Lui A."/>
            <person name="MacDonald J."/>
            <person name="Mehta T."/>
            <person name="Montmayeur A."/>
            <person name="Neiman D."/>
            <person name="Park D."/>
            <person name="Pearson M."/>
            <person name="Priest M."/>
            <person name="Richards J."/>
            <person name="Roberts A."/>
            <person name="Saif S."/>
            <person name="Shea T."/>
            <person name="Shenoy N."/>
            <person name="Sisk P."/>
            <person name="Stolte C."/>
            <person name="Sykes S."/>
            <person name="Walk T."/>
            <person name="White J."/>
            <person name="Yandava C."/>
            <person name="Haas B."/>
            <person name="Nusbaum C."/>
            <person name="Birren B."/>
        </authorList>
    </citation>
    <scope>NUCLEOTIDE SEQUENCE [LARGE SCALE GENOMIC DNA]</scope>
    <source>
        <strain evidence="3">10403S</strain>
    </source>
</reference>